<protein>
    <recommendedName>
        <fullName evidence="4 9">N-(5'-phosphoribosyl)anthranilate isomerase</fullName>
        <shortName evidence="9">PRAI</shortName>
        <ecNumber evidence="3 9">5.3.1.24</ecNumber>
    </recommendedName>
</protein>
<evidence type="ECO:0000256" key="4">
    <source>
        <dbReference type="ARBA" id="ARBA00022272"/>
    </source>
</evidence>
<keyword evidence="5 9" id="KW-0028">Amino-acid biosynthesis</keyword>
<keyword evidence="8 9" id="KW-0413">Isomerase</keyword>
<evidence type="ECO:0000256" key="9">
    <source>
        <dbReference type="HAMAP-Rule" id="MF_00135"/>
    </source>
</evidence>
<dbReference type="Pfam" id="PF00697">
    <property type="entry name" value="PRAI"/>
    <property type="match status" value="1"/>
</dbReference>
<dbReference type="InterPro" id="IPR011060">
    <property type="entry name" value="RibuloseP-bd_barrel"/>
</dbReference>
<dbReference type="PANTHER" id="PTHR42894">
    <property type="entry name" value="N-(5'-PHOSPHORIBOSYL)ANTHRANILATE ISOMERASE"/>
    <property type="match status" value="1"/>
</dbReference>
<dbReference type="InterPro" id="IPR013785">
    <property type="entry name" value="Aldolase_TIM"/>
</dbReference>
<dbReference type="Gene3D" id="3.20.20.70">
    <property type="entry name" value="Aldolase class I"/>
    <property type="match status" value="1"/>
</dbReference>
<keyword evidence="6 9" id="KW-0822">Tryptophan biosynthesis</keyword>
<dbReference type="EMBL" id="QGGY01000008">
    <property type="protein sequence ID" value="PWJ74587.1"/>
    <property type="molecule type" value="Genomic_DNA"/>
</dbReference>
<evidence type="ECO:0000256" key="8">
    <source>
        <dbReference type="ARBA" id="ARBA00023235"/>
    </source>
</evidence>
<evidence type="ECO:0000259" key="10">
    <source>
        <dbReference type="Pfam" id="PF00697"/>
    </source>
</evidence>
<dbReference type="GO" id="GO:0004640">
    <property type="term" value="F:phosphoribosylanthranilate isomerase activity"/>
    <property type="evidence" value="ECO:0007669"/>
    <property type="project" value="UniProtKB-UniRule"/>
</dbReference>
<dbReference type="EC" id="5.3.1.24" evidence="3 9"/>
<comment type="caution">
    <text evidence="11">The sequence shown here is derived from an EMBL/GenBank/DDBJ whole genome shotgun (WGS) entry which is preliminary data.</text>
</comment>
<evidence type="ECO:0000256" key="1">
    <source>
        <dbReference type="ARBA" id="ARBA00001164"/>
    </source>
</evidence>
<evidence type="ECO:0000313" key="11">
    <source>
        <dbReference type="EMBL" id="PWJ74587.1"/>
    </source>
</evidence>
<dbReference type="PANTHER" id="PTHR42894:SF1">
    <property type="entry name" value="N-(5'-PHOSPHORIBOSYL)ANTHRANILATE ISOMERASE"/>
    <property type="match status" value="1"/>
</dbReference>
<evidence type="ECO:0000256" key="5">
    <source>
        <dbReference type="ARBA" id="ARBA00022605"/>
    </source>
</evidence>
<evidence type="ECO:0000313" key="12">
    <source>
        <dbReference type="Proteomes" id="UP000245412"/>
    </source>
</evidence>
<evidence type="ECO:0000256" key="2">
    <source>
        <dbReference type="ARBA" id="ARBA00004664"/>
    </source>
</evidence>
<dbReference type="SUPFAM" id="SSF51366">
    <property type="entry name" value="Ribulose-phoshate binding barrel"/>
    <property type="match status" value="1"/>
</dbReference>
<sequence length="206" mass="22581">MKDESLVKVKICGLTSTKEASLLYKSGADYTGLVLFYEKSRRNNTVANAWQILRYVPREIQRVAVTVSPTLEQLKLIEQMDFHILQVHGELREEVAKAAGLPIWRAYNISGGEIPAPGAYDEKITGYVLDGAVPGAGRSFDWSALADFDRRGKKLILAGGLKADNVCQAIEALHPDVVDVSSGVETDGGKDAAKIKEFVRKVKQYG</sequence>
<comment type="pathway">
    <text evidence="2 9">Amino-acid biosynthesis; L-tryptophan biosynthesis; L-tryptophan from chorismate: step 3/5.</text>
</comment>
<keyword evidence="12" id="KW-1185">Reference proteome</keyword>
<accession>A0AB73T2C0</accession>
<name>A0AB73T2C0_9FIRM</name>
<feature type="domain" description="N-(5'phosphoribosyl) anthranilate isomerase (PRAI)" evidence="10">
    <location>
        <begin position="9"/>
        <end position="200"/>
    </location>
</feature>
<dbReference type="GO" id="GO:0000162">
    <property type="term" value="P:L-tryptophan biosynthetic process"/>
    <property type="evidence" value="ECO:0007669"/>
    <property type="project" value="UniProtKB-UniRule"/>
</dbReference>
<comment type="catalytic activity">
    <reaction evidence="1 9">
        <text>N-(5-phospho-beta-D-ribosyl)anthranilate = 1-(2-carboxyphenylamino)-1-deoxy-D-ribulose 5-phosphate</text>
        <dbReference type="Rhea" id="RHEA:21540"/>
        <dbReference type="ChEBI" id="CHEBI:18277"/>
        <dbReference type="ChEBI" id="CHEBI:58613"/>
        <dbReference type="EC" id="5.3.1.24"/>
    </reaction>
</comment>
<organism evidence="11 12">
    <name type="scientific">Murimonas intestini</name>
    <dbReference type="NCBI Taxonomy" id="1337051"/>
    <lineage>
        <taxon>Bacteria</taxon>
        <taxon>Bacillati</taxon>
        <taxon>Bacillota</taxon>
        <taxon>Clostridia</taxon>
        <taxon>Lachnospirales</taxon>
        <taxon>Lachnospiraceae</taxon>
        <taxon>Murimonas</taxon>
    </lineage>
</organism>
<proteinExistence type="inferred from homology"/>
<reference evidence="11 12" key="1">
    <citation type="submission" date="2018-05" db="EMBL/GenBank/DDBJ databases">
        <authorList>
            <person name="Goeker M."/>
            <person name="Huntemann M."/>
            <person name="Clum A."/>
            <person name="Pillay M."/>
            <person name="Palaniappan K."/>
            <person name="Varghese N."/>
            <person name="Mikhailova N."/>
            <person name="Stamatis D."/>
            <person name="Reddy T."/>
            <person name="Daum C."/>
            <person name="Shapiro N."/>
            <person name="Ivanova N."/>
            <person name="Kyrpides N."/>
            <person name="Woyke T."/>
        </authorList>
    </citation>
    <scope>NUCLEOTIDE SEQUENCE [LARGE SCALE GENOMIC DNA]</scope>
    <source>
        <strain evidence="11 12">DSM 26524</strain>
    </source>
</reference>
<evidence type="ECO:0000256" key="6">
    <source>
        <dbReference type="ARBA" id="ARBA00022822"/>
    </source>
</evidence>
<evidence type="ECO:0000256" key="3">
    <source>
        <dbReference type="ARBA" id="ARBA00012572"/>
    </source>
</evidence>
<dbReference type="CDD" id="cd00405">
    <property type="entry name" value="PRAI"/>
    <property type="match status" value="1"/>
</dbReference>
<dbReference type="InterPro" id="IPR001240">
    <property type="entry name" value="PRAI_dom"/>
</dbReference>
<dbReference type="InterPro" id="IPR044643">
    <property type="entry name" value="TrpF_fam"/>
</dbReference>
<keyword evidence="7 9" id="KW-0057">Aromatic amino acid biosynthesis</keyword>
<dbReference type="Proteomes" id="UP000245412">
    <property type="component" value="Unassembled WGS sequence"/>
</dbReference>
<comment type="similarity">
    <text evidence="9">Belongs to the TrpF family.</text>
</comment>
<dbReference type="RefSeq" id="WP_109627193.1">
    <property type="nucleotide sequence ID" value="NZ_JANKBI010000028.1"/>
</dbReference>
<dbReference type="HAMAP" id="MF_00135">
    <property type="entry name" value="PRAI"/>
    <property type="match status" value="1"/>
</dbReference>
<dbReference type="AlphaFoldDB" id="A0AB73T2C0"/>
<gene>
    <name evidence="9" type="primary">trpF</name>
    <name evidence="11" type="ORF">C7383_10815</name>
</gene>
<evidence type="ECO:0000256" key="7">
    <source>
        <dbReference type="ARBA" id="ARBA00023141"/>
    </source>
</evidence>